<evidence type="ECO:0000313" key="9">
    <source>
        <dbReference type="Proteomes" id="UP000078544"/>
    </source>
</evidence>
<feature type="transmembrane region" description="Helical" evidence="7">
    <location>
        <begin position="133"/>
        <end position="152"/>
    </location>
</feature>
<comment type="caution">
    <text evidence="8">The sequence shown here is derived from an EMBL/GenBank/DDBJ whole genome shotgun (WGS) entry which is preliminary data.</text>
</comment>
<dbReference type="Proteomes" id="UP000078544">
    <property type="component" value="Unassembled WGS sequence"/>
</dbReference>
<keyword evidence="2" id="KW-0813">Transport</keyword>
<feature type="transmembrane region" description="Helical" evidence="7">
    <location>
        <begin position="439"/>
        <end position="462"/>
    </location>
</feature>
<evidence type="ECO:0000256" key="6">
    <source>
        <dbReference type="ARBA" id="ARBA00023136"/>
    </source>
</evidence>
<dbReference type="GO" id="GO:0005886">
    <property type="term" value="C:plasma membrane"/>
    <property type="evidence" value="ECO:0007669"/>
    <property type="project" value="UniProtKB-SubCell"/>
</dbReference>
<dbReference type="AlphaFoldDB" id="A0A168EHZ3"/>
<keyword evidence="4 7" id="KW-0812">Transmembrane</keyword>
<feature type="transmembrane region" description="Helical" evidence="7">
    <location>
        <begin position="164"/>
        <end position="186"/>
    </location>
</feature>
<feature type="transmembrane region" description="Helical" evidence="7">
    <location>
        <begin position="260"/>
        <end position="282"/>
    </location>
</feature>
<dbReference type="OrthoDB" id="2119662at2759"/>
<evidence type="ECO:0000256" key="1">
    <source>
        <dbReference type="ARBA" id="ARBA00004651"/>
    </source>
</evidence>
<accession>A0A168EHZ3</accession>
<dbReference type="EMBL" id="AZGY01000004">
    <property type="protein sequence ID" value="KZZ98815.1"/>
    <property type="molecule type" value="Genomic_DNA"/>
</dbReference>
<keyword evidence="5 7" id="KW-1133">Transmembrane helix</keyword>
<dbReference type="STRING" id="1081109.A0A168EHZ3"/>
<comment type="subcellular location">
    <subcellularLocation>
        <location evidence="1">Cell membrane</location>
        <topology evidence="1">Multi-pass membrane protein</topology>
    </subcellularLocation>
</comment>
<evidence type="ECO:0000256" key="2">
    <source>
        <dbReference type="ARBA" id="ARBA00022448"/>
    </source>
</evidence>
<sequence length="475" mass="52345">MGQVSPRQWPIWARDRYPGALNFNVCASVLPALHSTLVKLWAAKIDSSMVVTTDTYTYITTIVEVLNEGLPRAAWCTIGDASLSRQRRVSLTYTMILAQSLLGLTMSLVILSAAIPFSASFVPAEVRDRSTTYVRITAFTAFSSALEAAVSASTRALDRPDVPLVLSAIKFSLNIVLDLLLISTFHVGKHDPTVNLQAFIQLACNILAALGGLAYFIRQQQRASLHKPGEERAGPSFSGLTDLIRPGTPTFVESAIRNTLYLWVVSNIISLGSIYATAWGVFTNIRWGLVMVPVQALEATTLTFVGHNWGLFKCHVEIRRGPVAFNLSQLSQVIRPAFVSVALALAFEIPLCLFLSYFGVRPFAYFLSRNDEVADVTAHMWRSIDWCYVLYGVSTQLAAILLATKPSWYLGQSLASNLLYVLPWAIICQVANLNTDNAWTYHAFVFGGSLVFSFVCVSLILVRWAWVVTRSAACI</sequence>
<protein>
    <recommendedName>
        <fullName evidence="10">Multi antimicrobial extrusion protein</fullName>
    </recommendedName>
</protein>
<feature type="transmembrane region" description="Helical" evidence="7">
    <location>
        <begin position="198"/>
        <end position="217"/>
    </location>
</feature>
<keyword evidence="6 7" id="KW-0472">Membrane</keyword>
<keyword evidence="9" id="KW-1185">Reference proteome</keyword>
<feature type="transmembrane region" description="Helical" evidence="7">
    <location>
        <begin position="380"/>
        <end position="402"/>
    </location>
</feature>
<proteinExistence type="predicted"/>
<reference evidence="8 9" key="1">
    <citation type="journal article" date="2016" name="Genome Biol. Evol.">
        <title>Divergent and convergent evolution of fungal pathogenicity.</title>
        <authorList>
            <person name="Shang Y."/>
            <person name="Xiao G."/>
            <person name="Zheng P."/>
            <person name="Cen K."/>
            <person name="Zhan S."/>
            <person name="Wang C."/>
        </authorList>
    </citation>
    <scope>NUCLEOTIDE SEQUENCE [LARGE SCALE GENOMIC DNA]</scope>
    <source>
        <strain evidence="8 9">RCEF 2490</strain>
    </source>
</reference>
<evidence type="ECO:0000256" key="5">
    <source>
        <dbReference type="ARBA" id="ARBA00022989"/>
    </source>
</evidence>
<name>A0A168EHZ3_9HYPO</name>
<evidence type="ECO:0000256" key="4">
    <source>
        <dbReference type="ARBA" id="ARBA00022692"/>
    </source>
</evidence>
<gene>
    <name evidence="8" type="ORF">AAL_02366</name>
</gene>
<evidence type="ECO:0000313" key="8">
    <source>
        <dbReference type="EMBL" id="KZZ98815.1"/>
    </source>
</evidence>
<evidence type="ECO:0000256" key="7">
    <source>
        <dbReference type="SAM" id="Phobius"/>
    </source>
</evidence>
<evidence type="ECO:0000256" key="3">
    <source>
        <dbReference type="ARBA" id="ARBA00022475"/>
    </source>
</evidence>
<dbReference type="PANTHER" id="PTHR43549">
    <property type="entry name" value="MULTIDRUG RESISTANCE PROTEIN YPNP-RELATED"/>
    <property type="match status" value="1"/>
</dbReference>
<dbReference type="PANTHER" id="PTHR43549:SF2">
    <property type="entry name" value="MULTIDRUG RESISTANCE PROTEIN NORM-RELATED"/>
    <property type="match status" value="1"/>
</dbReference>
<dbReference type="InterPro" id="IPR052031">
    <property type="entry name" value="Membrane_Transporter-Flippase"/>
</dbReference>
<evidence type="ECO:0008006" key="10">
    <source>
        <dbReference type="Google" id="ProtNLM"/>
    </source>
</evidence>
<organism evidence="8 9">
    <name type="scientific">Moelleriella libera RCEF 2490</name>
    <dbReference type="NCBI Taxonomy" id="1081109"/>
    <lineage>
        <taxon>Eukaryota</taxon>
        <taxon>Fungi</taxon>
        <taxon>Dikarya</taxon>
        <taxon>Ascomycota</taxon>
        <taxon>Pezizomycotina</taxon>
        <taxon>Sordariomycetes</taxon>
        <taxon>Hypocreomycetidae</taxon>
        <taxon>Hypocreales</taxon>
        <taxon>Clavicipitaceae</taxon>
        <taxon>Moelleriella</taxon>
    </lineage>
</organism>
<keyword evidence="3" id="KW-1003">Cell membrane</keyword>
<feature type="transmembrane region" description="Helical" evidence="7">
    <location>
        <begin position="91"/>
        <end position="113"/>
    </location>
</feature>
<feature type="transmembrane region" description="Helical" evidence="7">
    <location>
        <begin position="333"/>
        <end position="360"/>
    </location>
</feature>